<accession>A0ABN7W281</accession>
<protein>
    <submittedName>
        <fullName evidence="1">45654_t:CDS:1</fullName>
    </submittedName>
</protein>
<evidence type="ECO:0000313" key="2">
    <source>
        <dbReference type="Proteomes" id="UP000789901"/>
    </source>
</evidence>
<dbReference type="Proteomes" id="UP000789901">
    <property type="component" value="Unassembled WGS sequence"/>
</dbReference>
<gene>
    <name evidence="1" type="ORF">GMARGA_LOCUS25703</name>
</gene>
<sequence>MILKDLLESYQALVKDSLMQQDIYNFYIFLALRKKLTFGRGESRRINAIFKNNYNGSIIFFLNNDLDVKFLNTSKAFYSYIGTLKNSYAKYWAYIQECAKEKNLEFLCQIEIEEDTNNDNENDVHYNAVDIEDQNVHDDGVEIGDDSEIDDDSDVTESVEDLSLVEFNSIEIKERFTK</sequence>
<comment type="caution">
    <text evidence="1">The sequence shown here is derived from an EMBL/GenBank/DDBJ whole genome shotgun (WGS) entry which is preliminary data.</text>
</comment>
<keyword evidence="2" id="KW-1185">Reference proteome</keyword>
<name>A0ABN7W281_GIGMA</name>
<dbReference type="EMBL" id="CAJVQB010028831">
    <property type="protein sequence ID" value="CAG8813110.1"/>
    <property type="molecule type" value="Genomic_DNA"/>
</dbReference>
<feature type="non-terminal residue" evidence="1">
    <location>
        <position position="178"/>
    </location>
</feature>
<organism evidence="1 2">
    <name type="scientific">Gigaspora margarita</name>
    <dbReference type="NCBI Taxonomy" id="4874"/>
    <lineage>
        <taxon>Eukaryota</taxon>
        <taxon>Fungi</taxon>
        <taxon>Fungi incertae sedis</taxon>
        <taxon>Mucoromycota</taxon>
        <taxon>Glomeromycotina</taxon>
        <taxon>Glomeromycetes</taxon>
        <taxon>Diversisporales</taxon>
        <taxon>Gigasporaceae</taxon>
        <taxon>Gigaspora</taxon>
    </lineage>
</organism>
<reference evidence="1 2" key="1">
    <citation type="submission" date="2021-06" db="EMBL/GenBank/DDBJ databases">
        <authorList>
            <person name="Kallberg Y."/>
            <person name="Tangrot J."/>
            <person name="Rosling A."/>
        </authorList>
    </citation>
    <scope>NUCLEOTIDE SEQUENCE [LARGE SCALE GENOMIC DNA]</scope>
    <source>
        <strain evidence="1 2">120-4 pot B 10/14</strain>
    </source>
</reference>
<evidence type="ECO:0000313" key="1">
    <source>
        <dbReference type="EMBL" id="CAG8813110.1"/>
    </source>
</evidence>
<proteinExistence type="predicted"/>